<dbReference type="InterPro" id="IPR036890">
    <property type="entry name" value="HATPase_C_sf"/>
</dbReference>
<feature type="transmembrane region" description="Helical" evidence="8">
    <location>
        <begin position="403"/>
        <end position="422"/>
    </location>
</feature>
<evidence type="ECO:0000259" key="9">
    <source>
        <dbReference type="PROSITE" id="PS50109"/>
    </source>
</evidence>
<keyword evidence="5" id="KW-0902">Two-component regulatory system</keyword>
<comment type="caution">
    <text evidence="10">The sequence shown here is derived from an EMBL/GenBank/DDBJ whole genome shotgun (WGS) entry which is preliminary data.</text>
</comment>
<comment type="catalytic activity">
    <reaction evidence="1">
        <text>ATP + protein L-histidine = ADP + protein N-phospho-L-histidine.</text>
        <dbReference type="EC" id="2.7.13.3"/>
    </reaction>
</comment>
<evidence type="ECO:0000313" key="11">
    <source>
        <dbReference type="Proteomes" id="UP001597241"/>
    </source>
</evidence>
<evidence type="ECO:0000256" key="4">
    <source>
        <dbReference type="ARBA" id="ARBA00022777"/>
    </source>
</evidence>
<name>A0ABW3WMM5_9FLAO</name>
<evidence type="ECO:0000256" key="7">
    <source>
        <dbReference type="SAM" id="Coils"/>
    </source>
</evidence>
<keyword evidence="7" id="KW-0175">Coiled coil</keyword>
<dbReference type="PROSITE" id="PS50005">
    <property type="entry name" value="TPR"/>
    <property type="match status" value="1"/>
</dbReference>
<evidence type="ECO:0000256" key="8">
    <source>
        <dbReference type="SAM" id="Phobius"/>
    </source>
</evidence>
<dbReference type="Pfam" id="PF02518">
    <property type="entry name" value="HATPase_c"/>
    <property type="match status" value="1"/>
</dbReference>
<keyword evidence="4" id="KW-0418">Kinase</keyword>
<dbReference type="Proteomes" id="UP001597241">
    <property type="component" value="Unassembled WGS sequence"/>
</dbReference>
<accession>A0ABW3WMM5</accession>
<evidence type="ECO:0000256" key="2">
    <source>
        <dbReference type="ARBA" id="ARBA00012438"/>
    </source>
</evidence>
<keyword evidence="8" id="KW-0812">Transmembrane</keyword>
<dbReference type="InterPro" id="IPR019734">
    <property type="entry name" value="TPR_rpt"/>
</dbReference>
<evidence type="ECO:0000256" key="5">
    <source>
        <dbReference type="ARBA" id="ARBA00023012"/>
    </source>
</evidence>
<dbReference type="Pfam" id="PF13424">
    <property type="entry name" value="TPR_12"/>
    <property type="match status" value="1"/>
</dbReference>
<organism evidence="10 11">
    <name type="scientific">Lutibacter holmesii</name>
    <dbReference type="NCBI Taxonomy" id="1137985"/>
    <lineage>
        <taxon>Bacteria</taxon>
        <taxon>Pseudomonadati</taxon>
        <taxon>Bacteroidota</taxon>
        <taxon>Flavobacteriia</taxon>
        <taxon>Flavobacteriales</taxon>
        <taxon>Flavobacteriaceae</taxon>
        <taxon>Lutibacter</taxon>
    </lineage>
</organism>
<dbReference type="InterPro" id="IPR050482">
    <property type="entry name" value="Sensor_HK_TwoCompSys"/>
</dbReference>
<keyword evidence="8" id="KW-1133">Transmembrane helix</keyword>
<dbReference type="RefSeq" id="WP_386807963.1">
    <property type="nucleotide sequence ID" value="NZ_JBHTMV010000003.1"/>
</dbReference>
<dbReference type="SUPFAM" id="SSF48452">
    <property type="entry name" value="TPR-like"/>
    <property type="match status" value="2"/>
</dbReference>
<feature type="repeat" description="TPR" evidence="6">
    <location>
        <begin position="221"/>
        <end position="254"/>
    </location>
</feature>
<evidence type="ECO:0000256" key="6">
    <source>
        <dbReference type="PROSITE-ProRule" id="PRU00339"/>
    </source>
</evidence>
<protein>
    <recommendedName>
        <fullName evidence="2">histidine kinase</fullName>
        <ecNumber evidence="2">2.7.13.3</ecNumber>
    </recommendedName>
</protein>
<feature type="coiled-coil region" evidence="7">
    <location>
        <begin position="24"/>
        <end position="51"/>
    </location>
</feature>
<evidence type="ECO:0000313" key="10">
    <source>
        <dbReference type="EMBL" id="MFD1293008.1"/>
    </source>
</evidence>
<dbReference type="PROSITE" id="PS50109">
    <property type="entry name" value="HIS_KIN"/>
    <property type="match status" value="1"/>
</dbReference>
<dbReference type="CDD" id="cd16917">
    <property type="entry name" value="HATPase_UhpB-NarQ-NarX-like"/>
    <property type="match status" value="1"/>
</dbReference>
<evidence type="ECO:0000256" key="1">
    <source>
        <dbReference type="ARBA" id="ARBA00000085"/>
    </source>
</evidence>
<evidence type="ECO:0000256" key="3">
    <source>
        <dbReference type="ARBA" id="ARBA00022679"/>
    </source>
</evidence>
<keyword evidence="3" id="KW-0808">Transferase</keyword>
<keyword evidence="6" id="KW-0802">TPR repeat</keyword>
<keyword evidence="11" id="KW-1185">Reference proteome</keyword>
<sequence>MGCSEDVKENDLVDSKIDNTDVWLAQSKSRKLTIEERKKALEKAFEAAESKKSDTLKSYYFSKIAFEAELLNNDPLFKKVNLDNLSLATKLQDTFKIGDAHWNYGSYYQKKEVIDSAYYHYHKAYESFKSIKHELYTANMLYNLGFIQGRIKDYTGSEISLIEAIAIYKKLDRPRNLYRCYNYLGIVYNNLEEFDRSIYYHNKAIEYLEKVKEVDKRNFKEWSLSNIGLVYQKQRNYESAIESFESAIENSDLKKNDLNFYARLRDNIAYTNFLNADTTDVEKEFKYALKIRDSLKNISGVVISNRHLSEFYAAKYDTVKAVQFGIEAYNLAEQVDNNRDKLETLLLLSKVNKPKSHIYLAEYVHLNDSLQIEERKTRNKFTRIRFETDEYIEATEKLTQERILILIGAVFLLSILSFAYFLRAQRAKTKELLFEREQQKANEEIFSLMLKQQSKLEEGRMKERHRISADLHDGVLGKIFGTRLGLGFLNIKGDTETIEKHQVYIDELQNIEKEIRTISHELKNEILSSKEDFFKIIEDLIKQKSKLGVFEYEYIYDSTINCDEISDDVKINYYRITQEALQNIIKYSEANHVKIMFKLKNNNLKLVIKDNGIGFDVEGKRKGIGLKNMVSRTQNINGIFEIKSKLNKGTTISVESPMQ</sequence>
<dbReference type="PANTHER" id="PTHR24421:SF10">
    <property type="entry name" value="NITRATE_NITRITE SENSOR PROTEIN NARQ"/>
    <property type="match status" value="1"/>
</dbReference>
<dbReference type="SMART" id="SM00028">
    <property type="entry name" value="TPR"/>
    <property type="match status" value="4"/>
</dbReference>
<dbReference type="EC" id="2.7.13.3" evidence="2"/>
<keyword evidence="8" id="KW-0472">Membrane</keyword>
<dbReference type="PANTHER" id="PTHR24421">
    <property type="entry name" value="NITRATE/NITRITE SENSOR PROTEIN NARX-RELATED"/>
    <property type="match status" value="1"/>
</dbReference>
<reference evidence="11" key="1">
    <citation type="journal article" date="2019" name="Int. J. Syst. Evol. Microbiol.">
        <title>The Global Catalogue of Microorganisms (GCM) 10K type strain sequencing project: providing services to taxonomists for standard genome sequencing and annotation.</title>
        <authorList>
            <consortium name="The Broad Institute Genomics Platform"/>
            <consortium name="The Broad Institute Genome Sequencing Center for Infectious Disease"/>
            <person name="Wu L."/>
            <person name="Ma J."/>
        </authorList>
    </citation>
    <scope>NUCLEOTIDE SEQUENCE [LARGE SCALE GENOMIC DNA]</scope>
    <source>
        <strain evidence="11">CCUG 62221</strain>
    </source>
</reference>
<dbReference type="InterPro" id="IPR003594">
    <property type="entry name" value="HATPase_dom"/>
</dbReference>
<dbReference type="Gene3D" id="3.30.565.10">
    <property type="entry name" value="Histidine kinase-like ATPase, C-terminal domain"/>
    <property type="match status" value="1"/>
</dbReference>
<feature type="domain" description="Histidine kinase" evidence="9">
    <location>
        <begin position="575"/>
        <end position="659"/>
    </location>
</feature>
<gene>
    <name evidence="10" type="ORF">ACFQ5N_04080</name>
</gene>
<proteinExistence type="predicted"/>
<dbReference type="InterPro" id="IPR005467">
    <property type="entry name" value="His_kinase_dom"/>
</dbReference>
<dbReference type="Gene3D" id="1.20.5.1930">
    <property type="match status" value="1"/>
</dbReference>
<dbReference type="InterPro" id="IPR011990">
    <property type="entry name" value="TPR-like_helical_dom_sf"/>
</dbReference>
<dbReference type="EMBL" id="JBHTMV010000003">
    <property type="protein sequence ID" value="MFD1293008.1"/>
    <property type="molecule type" value="Genomic_DNA"/>
</dbReference>
<dbReference type="Gene3D" id="1.25.40.10">
    <property type="entry name" value="Tetratricopeptide repeat domain"/>
    <property type="match status" value="2"/>
</dbReference>
<dbReference type="SUPFAM" id="SSF55874">
    <property type="entry name" value="ATPase domain of HSP90 chaperone/DNA topoisomerase II/histidine kinase"/>
    <property type="match status" value="1"/>
</dbReference>
<dbReference type="SMART" id="SM00387">
    <property type="entry name" value="HATPase_c"/>
    <property type="match status" value="1"/>
</dbReference>